<accession>A0A7Z2G9F5</accession>
<evidence type="ECO:0000259" key="4">
    <source>
        <dbReference type="PROSITE" id="PS51077"/>
    </source>
</evidence>
<feature type="domain" description="IclR-ED" evidence="5">
    <location>
        <begin position="65"/>
        <end position="250"/>
    </location>
</feature>
<dbReference type="Gene3D" id="3.30.450.40">
    <property type="match status" value="1"/>
</dbReference>
<dbReference type="PROSITE" id="PS51077">
    <property type="entry name" value="HTH_ICLR"/>
    <property type="match status" value="1"/>
</dbReference>
<keyword evidence="7" id="KW-1185">Reference proteome</keyword>
<dbReference type="Proteomes" id="UP000434209">
    <property type="component" value="Chromosome 2"/>
</dbReference>
<keyword evidence="1" id="KW-0805">Transcription regulation</keyword>
<dbReference type="GO" id="GO:0003700">
    <property type="term" value="F:DNA-binding transcription factor activity"/>
    <property type="evidence" value="ECO:0007669"/>
    <property type="project" value="TreeGrafter"/>
</dbReference>
<gene>
    <name evidence="6" type="ORF">FAZ97_21865</name>
</gene>
<reference evidence="6 7" key="1">
    <citation type="submission" date="2019-12" db="EMBL/GenBank/DDBJ databases">
        <title>Paraburkholderia acidiphila 7Q-K02 sp. nov and Paraburkholderia acidisoli DHF22 sp. nov., two strains isolated from forest soil.</title>
        <authorList>
            <person name="Gao Z."/>
            <person name="Qiu L."/>
        </authorList>
    </citation>
    <scope>NUCLEOTIDE SEQUENCE [LARGE SCALE GENOMIC DNA]</scope>
    <source>
        <strain evidence="6 7">7Q-K02</strain>
    </source>
</reference>
<keyword evidence="3" id="KW-0804">Transcription</keyword>
<dbReference type="AlphaFoldDB" id="A0A7Z2G9F5"/>
<proteinExistence type="predicted"/>
<feature type="domain" description="HTH iclR-type" evidence="4">
    <location>
        <begin position="3"/>
        <end position="65"/>
    </location>
</feature>
<dbReference type="InterPro" id="IPR036388">
    <property type="entry name" value="WH-like_DNA-bd_sf"/>
</dbReference>
<dbReference type="Gene3D" id="1.10.10.10">
    <property type="entry name" value="Winged helix-like DNA-binding domain superfamily/Winged helix DNA-binding domain"/>
    <property type="match status" value="1"/>
</dbReference>
<dbReference type="KEGG" id="pacp:FAZ97_21865"/>
<organism evidence="6 7">
    <name type="scientific">Paraburkholderia acidiphila</name>
    <dbReference type="NCBI Taxonomy" id="2571747"/>
    <lineage>
        <taxon>Bacteria</taxon>
        <taxon>Pseudomonadati</taxon>
        <taxon>Pseudomonadota</taxon>
        <taxon>Betaproteobacteria</taxon>
        <taxon>Burkholderiales</taxon>
        <taxon>Burkholderiaceae</taxon>
        <taxon>Paraburkholderia</taxon>
    </lineage>
</organism>
<evidence type="ECO:0000256" key="1">
    <source>
        <dbReference type="ARBA" id="ARBA00023015"/>
    </source>
</evidence>
<evidence type="ECO:0000313" key="7">
    <source>
        <dbReference type="Proteomes" id="UP000434209"/>
    </source>
</evidence>
<dbReference type="SUPFAM" id="SSF46785">
    <property type="entry name" value="Winged helix' DNA-binding domain"/>
    <property type="match status" value="1"/>
</dbReference>
<dbReference type="GO" id="GO:0045892">
    <property type="term" value="P:negative regulation of DNA-templated transcription"/>
    <property type="evidence" value="ECO:0007669"/>
    <property type="project" value="TreeGrafter"/>
</dbReference>
<dbReference type="InterPro" id="IPR029016">
    <property type="entry name" value="GAF-like_dom_sf"/>
</dbReference>
<keyword evidence="2" id="KW-0238">DNA-binding</keyword>
<dbReference type="OrthoDB" id="8858707at2"/>
<sequence length="250" mass="27369">MDVKLVARTLDLFELFAAEQRPLALAEMARLLEVPASSCLALARTLVSRGYLYEVRKRGGYYPTRRLQLLANAINAVDPVVQMLHPRLVELRDATGETIVLGKIHGTQVIYLDVVESEKAVRYACVPGSLRPLHANSIGKVICGELDAPTRDALCAKLHFERFTGATVADRTTFIDQVSAAHERGWYANIGESAPELSAVAVALDFGGDLYGLSIGGPTERIREQLSEHVATLTTAKQQILLTWQKSDAD</sequence>
<dbReference type="Pfam" id="PF01614">
    <property type="entry name" value="IclR_C"/>
    <property type="match status" value="1"/>
</dbReference>
<dbReference type="SUPFAM" id="SSF55781">
    <property type="entry name" value="GAF domain-like"/>
    <property type="match status" value="1"/>
</dbReference>
<evidence type="ECO:0000256" key="2">
    <source>
        <dbReference type="ARBA" id="ARBA00023125"/>
    </source>
</evidence>
<protein>
    <submittedName>
        <fullName evidence="6">Helix-turn-helix domain-containing protein</fullName>
    </submittedName>
</protein>
<dbReference type="RefSeq" id="WP_158760495.1">
    <property type="nucleotide sequence ID" value="NZ_CP046910.1"/>
</dbReference>
<name>A0A7Z2G9F5_9BURK</name>
<dbReference type="InterPro" id="IPR014757">
    <property type="entry name" value="Tscrpt_reg_IclR_C"/>
</dbReference>
<dbReference type="PROSITE" id="PS51078">
    <property type="entry name" value="ICLR_ED"/>
    <property type="match status" value="1"/>
</dbReference>
<dbReference type="EMBL" id="CP046910">
    <property type="protein sequence ID" value="QGZ57551.1"/>
    <property type="molecule type" value="Genomic_DNA"/>
</dbReference>
<evidence type="ECO:0000313" key="6">
    <source>
        <dbReference type="EMBL" id="QGZ57551.1"/>
    </source>
</evidence>
<dbReference type="InterPro" id="IPR050707">
    <property type="entry name" value="HTH_MetabolicPath_Reg"/>
</dbReference>
<dbReference type="PANTHER" id="PTHR30136">
    <property type="entry name" value="HELIX-TURN-HELIX TRANSCRIPTIONAL REGULATOR, ICLR FAMILY"/>
    <property type="match status" value="1"/>
</dbReference>
<dbReference type="GO" id="GO:0003677">
    <property type="term" value="F:DNA binding"/>
    <property type="evidence" value="ECO:0007669"/>
    <property type="project" value="UniProtKB-KW"/>
</dbReference>
<evidence type="ECO:0000259" key="5">
    <source>
        <dbReference type="PROSITE" id="PS51078"/>
    </source>
</evidence>
<dbReference type="InterPro" id="IPR005471">
    <property type="entry name" value="Tscrpt_reg_IclR_N"/>
</dbReference>
<dbReference type="InterPro" id="IPR036390">
    <property type="entry name" value="WH_DNA-bd_sf"/>
</dbReference>
<evidence type="ECO:0000256" key="3">
    <source>
        <dbReference type="ARBA" id="ARBA00023163"/>
    </source>
</evidence>
<dbReference type="Pfam" id="PF09339">
    <property type="entry name" value="HTH_IclR"/>
    <property type="match status" value="1"/>
</dbReference>
<dbReference type="PANTHER" id="PTHR30136:SF35">
    <property type="entry name" value="HTH-TYPE TRANSCRIPTIONAL REGULATOR RV1719"/>
    <property type="match status" value="1"/>
</dbReference>